<dbReference type="GO" id="GO:0016787">
    <property type="term" value="F:hydrolase activity"/>
    <property type="evidence" value="ECO:0007669"/>
    <property type="project" value="TreeGrafter"/>
</dbReference>
<dbReference type="GO" id="GO:0012505">
    <property type="term" value="C:endomembrane system"/>
    <property type="evidence" value="ECO:0007669"/>
    <property type="project" value="TreeGrafter"/>
</dbReference>
<evidence type="ECO:0000256" key="1">
    <source>
        <dbReference type="ARBA" id="ARBA00004116"/>
    </source>
</evidence>
<feature type="signal peptide" evidence="7">
    <location>
        <begin position="1"/>
        <end position="19"/>
    </location>
</feature>
<name>A0A7I8LKE9_SPIIN</name>
<dbReference type="FunFam" id="2.120.10.30:FF:000032">
    <property type="entry name" value="Protein STRICTOSIDINE SYNTHASE-LIKE 13"/>
    <property type="match status" value="1"/>
</dbReference>
<dbReference type="OrthoDB" id="1908448at2759"/>
<feature type="domain" description="Strictosidine synthase conserved region" evidence="8">
    <location>
        <begin position="158"/>
        <end position="246"/>
    </location>
</feature>
<evidence type="ECO:0000313" key="9">
    <source>
        <dbReference type="EMBL" id="CAA7409738.1"/>
    </source>
</evidence>
<organism evidence="9 10">
    <name type="scientific">Spirodela intermedia</name>
    <name type="common">Intermediate duckweed</name>
    <dbReference type="NCBI Taxonomy" id="51605"/>
    <lineage>
        <taxon>Eukaryota</taxon>
        <taxon>Viridiplantae</taxon>
        <taxon>Streptophyta</taxon>
        <taxon>Embryophyta</taxon>
        <taxon>Tracheophyta</taxon>
        <taxon>Spermatophyta</taxon>
        <taxon>Magnoliopsida</taxon>
        <taxon>Liliopsida</taxon>
        <taxon>Araceae</taxon>
        <taxon>Lemnoideae</taxon>
        <taxon>Spirodela</taxon>
    </lineage>
</organism>
<evidence type="ECO:0000256" key="5">
    <source>
        <dbReference type="ARBA" id="ARBA00023180"/>
    </source>
</evidence>
<dbReference type="GO" id="GO:0005773">
    <property type="term" value="C:vacuole"/>
    <property type="evidence" value="ECO:0007669"/>
    <property type="project" value="UniProtKB-SubCell"/>
</dbReference>
<evidence type="ECO:0000259" key="8">
    <source>
        <dbReference type="Pfam" id="PF03088"/>
    </source>
</evidence>
<accession>A0A7I8LKE9</accession>
<evidence type="ECO:0000256" key="7">
    <source>
        <dbReference type="SAM" id="SignalP"/>
    </source>
</evidence>
<feature type="region of interest" description="Disordered" evidence="6">
    <location>
        <begin position="334"/>
        <end position="360"/>
    </location>
</feature>
<comment type="subcellular location">
    <subcellularLocation>
        <location evidence="1">Vacuole</location>
    </subcellularLocation>
</comment>
<dbReference type="Pfam" id="PF03088">
    <property type="entry name" value="Str_synth"/>
    <property type="match status" value="1"/>
</dbReference>
<keyword evidence="10" id="KW-1185">Reference proteome</keyword>
<evidence type="ECO:0000313" key="10">
    <source>
        <dbReference type="Proteomes" id="UP000663760"/>
    </source>
</evidence>
<dbReference type="InterPro" id="IPR011042">
    <property type="entry name" value="6-blade_b-propeller_TolB-like"/>
</dbReference>
<proteinExistence type="inferred from homology"/>
<evidence type="ECO:0000256" key="2">
    <source>
        <dbReference type="ARBA" id="ARBA00009191"/>
    </source>
</evidence>
<gene>
    <name evidence="9" type="ORF">SI8410_16020416</name>
</gene>
<sequence>MALLIRISFFLVLFSLIVSDRVGPWAAADASSVRNLGNYERIPLTSVSGPESLAFDAGGAGPYTGVSDGRVLRWEECSRRWVEYAVPTRDRNRTQCDGSAVPAVEDVCGRPLGIQFHRRTGKLYVADAYFGLLVVEPGGGAAARLSAGVEGQTFKLTNGVDVDQETGVVYFTDSSTRFQRREWMLSIATRDATGRWFMRYDPATKKTAVLLRGLQFPNGVAVSSGGDFVLVAETTKQRVLRFWVKGSKAGSSEVFAQLPWSPDNVKTNGEGEFWVAVTSTERNVVGMKLDGQGRTTQVLRRRSPSGTVSEVQEINGTLWLGSVESSFVAVYSRSSSYPFPSSPRSPSSSSLSPTSLRRSL</sequence>
<evidence type="ECO:0000256" key="4">
    <source>
        <dbReference type="ARBA" id="ARBA00022729"/>
    </source>
</evidence>
<reference evidence="9" key="1">
    <citation type="submission" date="2020-02" db="EMBL/GenBank/DDBJ databases">
        <authorList>
            <person name="Scholz U."/>
            <person name="Mascher M."/>
            <person name="Fiebig A."/>
        </authorList>
    </citation>
    <scope>NUCLEOTIDE SEQUENCE</scope>
</reference>
<dbReference type="EMBL" id="LR746279">
    <property type="protein sequence ID" value="CAA7409738.1"/>
    <property type="molecule type" value="Genomic_DNA"/>
</dbReference>
<dbReference type="InterPro" id="IPR018119">
    <property type="entry name" value="Strictosidine_synth_cons-reg"/>
</dbReference>
<dbReference type="PANTHER" id="PTHR10426:SF86">
    <property type="entry name" value="PROTEIN STRICTOSIDINE SYNTHASE-LIKE 10-LIKE"/>
    <property type="match status" value="1"/>
</dbReference>
<keyword evidence="5" id="KW-0325">Glycoprotein</keyword>
<dbReference type="AlphaFoldDB" id="A0A7I8LKE9"/>
<dbReference type="Pfam" id="PF20067">
    <property type="entry name" value="SSL_N"/>
    <property type="match status" value="1"/>
</dbReference>
<evidence type="ECO:0000256" key="3">
    <source>
        <dbReference type="ARBA" id="ARBA00022554"/>
    </source>
</evidence>
<dbReference type="Proteomes" id="UP000663760">
    <property type="component" value="Chromosome 16"/>
</dbReference>
<keyword evidence="4 7" id="KW-0732">Signal</keyword>
<dbReference type="PANTHER" id="PTHR10426">
    <property type="entry name" value="STRICTOSIDINE SYNTHASE-RELATED"/>
    <property type="match status" value="1"/>
</dbReference>
<dbReference type="Gene3D" id="2.120.10.30">
    <property type="entry name" value="TolB, C-terminal domain"/>
    <property type="match status" value="1"/>
</dbReference>
<evidence type="ECO:0000256" key="6">
    <source>
        <dbReference type="SAM" id="MobiDB-lite"/>
    </source>
</evidence>
<protein>
    <recommendedName>
        <fullName evidence="8">Strictosidine synthase conserved region domain-containing protein</fullName>
    </recommendedName>
</protein>
<feature type="chain" id="PRO_5029908555" description="Strictosidine synthase conserved region domain-containing protein" evidence="7">
    <location>
        <begin position="20"/>
        <end position="360"/>
    </location>
</feature>
<dbReference type="SUPFAM" id="SSF63829">
    <property type="entry name" value="Calcium-dependent phosphotriesterase"/>
    <property type="match status" value="1"/>
</dbReference>
<keyword evidence="3" id="KW-0926">Vacuole</keyword>
<comment type="similarity">
    <text evidence="2">Belongs to the strictosidine synthase family.</text>
</comment>